<gene>
    <name evidence="2" type="ORF">BU23DRAFT_549540</name>
</gene>
<accession>A0A6A5VPH8</accession>
<feature type="region of interest" description="Disordered" evidence="1">
    <location>
        <begin position="105"/>
        <end position="126"/>
    </location>
</feature>
<protein>
    <submittedName>
        <fullName evidence="2">Uncharacterized protein</fullName>
    </submittedName>
</protein>
<reference evidence="2" key="1">
    <citation type="journal article" date="2020" name="Stud. Mycol.">
        <title>101 Dothideomycetes genomes: a test case for predicting lifestyles and emergence of pathogens.</title>
        <authorList>
            <person name="Haridas S."/>
            <person name="Albert R."/>
            <person name="Binder M."/>
            <person name="Bloem J."/>
            <person name="Labutti K."/>
            <person name="Salamov A."/>
            <person name="Andreopoulos B."/>
            <person name="Baker S."/>
            <person name="Barry K."/>
            <person name="Bills G."/>
            <person name="Bluhm B."/>
            <person name="Cannon C."/>
            <person name="Castanera R."/>
            <person name="Culley D."/>
            <person name="Daum C."/>
            <person name="Ezra D."/>
            <person name="Gonzalez J."/>
            <person name="Henrissat B."/>
            <person name="Kuo A."/>
            <person name="Liang C."/>
            <person name="Lipzen A."/>
            <person name="Lutzoni F."/>
            <person name="Magnuson J."/>
            <person name="Mondo S."/>
            <person name="Nolan M."/>
            <person name="Ohm R."/>
            <person name="Pangilinan J."/>
            <person name="Park H.-J."/>
            <person name="Ramirez L."/>
            <person name="Alfaro M."/>
            <person name="Sun H."/>
            <person name="Tritt A."/>
            <person name="Yoshinaga Y."/>
            <person name="Zwiers L.-H."/>
            <person name="Turgeon B."/>
            <person name="Goodwin S."/>
            <person name="Spatafora J."/>
            <person name="Crous P."/>
            <person name="Grigoriev I."/>
        </authorList>
    </citation>
    <scope>NUCLEOTIDE SEQUENCE</scope>
    <source>
        <strain evidence="2">CBS 107.79</strain>
    </source>
</reference>
<dbReference type="Proteomes" id="UP000800036">
    <property type="component" value="Unassembled WGS sequence"/>
</dbReference>
<proteinExistence type="predicted"/>
<organism evidence="2 3">
    <name type="scientific">Bimuria novae-zelandiae CBS 107.79</name>
    <dbReference type="NCBI Taxonomy" id="1447943"/>
    <lineage>
        <taxon>Eukaryota</taxon>
        <taxon>Fungi</taxon>
        <taxon>Dikarya</taxon>
        <taxon>Ascomycota</taxon>
        <taxon>Pezizomycotina</taxon>
        <taxon>Dothideomycetes</taxon>
        <taxon>Pleosporomycetidae</taxon>
        <taxon>Pleosporales</taxon>
        <taxon>Massarineae</taxon>
        <taxon>Didymosphaeriaceae</taxon>
        <taxon>Bimuria</taxon>
    </lineage>
</organism>
<keyword evidence="3" id="KW-1185">Reference proteome</keyword>
<evidence type="ECO:0000313" key="2">
    <source>
        <dbReference type="EMBL" id="KAF1978835.1"/>
    </source>
</evidence>
<dbReference type="AlphaFoldDB" id="A0A6A5VPH8"/>
<evidence type="ECO:0000313" key="3">
    <source>
        <dbReference type="Proteomes" id="UP000800036"/>
    </source>
</evidence>
<evidence type="ECO:0000256" key="1">
    <source>
        <dbReference type="SAM" id="MobiDB-lite"/>
    </source>
</evidence>
<name>A0A6A5VPH8_9PLEO</name>
<sequence>MARRSRRLGTSRAVPAAVSTIATSRTKRQCYNNLYTLTIVLIYKNLLPPVTPLLDYSSSFVCEEDLELVIYLTLDTDAGSPADAETNSYKDSGISLDVERDRERDLLASKKQGPAKLRHSNKTTKL</sequence>
<feature type="compositionally biased region" description="Basic residues" evidence="1">
    <location>
        <begin position="116"/>
        <end position="126"/>
    </location>
</feature>
<dbReference type="EMBL" id="ML976659">
    <property type="protein sequence ID" value="KAF1978835.1"/>
    <property type="molecule type" value="Genomic_DNA"/>
</dbReference>
<feature type="region of interest" description="Disordered" evidence="1">
    <location>
        <begin position="78"/>
        <end position="97"/>
    </location>
</feature>